<dbReference type="RefSeq" id="XP_020911313.2">
    <property type="nucleotide sequence ID" value="XM_021055654.2"/>
</dbReference>
<feature type="transmembrane region" description="Helical" evidence="5">
    <location>
        <begin position="61"/>
        <end position="82"/>
    </location>
</feature>
<dbReference type="SUPFAM" id="SSF81321">
    <property type="entry name" value="Family A G protein-coupled receptor-like"/>
    <property type="match status" value="1"/>
</dbReference>
<dbReference type="OrthoDB" id="5983357at2759"/>
<keyword evidence="4 5" id="KW-0472">Membrane</keyword>
<dbReference type="Pfam" id="PF00002">
    <property type="entry name" value="7tm_2"/>
    <property type="match status" value="1"/>
</dbReference>
<evidence type="ECO:0000256" key="5">
    <source>
        <dbReference type="SAM" id="Phobius"/>
    </source>
</evidence>
<dbReference type="CDD" id="cd13952">
    <property type="entry name" value="7tm_classB"/>
    <property type="match status" value="1"/>
</dbReference>
<feature type="transmembrane region" description="Helical" evidence="5">
    <location>
        <begin position="22"/>
        <end position="41"/>
    </location>
</feature>
<feature type="transmembrane region" description="Helical" evidence="5">
    <location>
        <begin position="94"/>
        <end position="115"/>
    </location>
</feature>
<dbReference type="KEGG" id="epa:110249072"/>
<dbReference type="PROSITE" id="PS50261">
    <property type="entry name" value="G_PROTEIN_RECEP_F2_4"/>
    <property type="match status" value="1"/>
</dbReference>
<dbReference type="PANTHER" id="PTHR12011:SF347">
    <property type="entry name" value="FI21270P1-RELATED"/>
    <property type="match status" value="1"/>
</dbReference>
<dbReference type="AlphaFoldDB" id="A0A913XX92"/>
<dbReference type="GO" id="GO:0007166">
    <property type="term" value="P:cell surface receptor signaling pathway"/>
    <property type="evidence" value="ECO:0007669"/>
    <property type="project" value="InterPro"/>
</dbReference>
<keyword evidence="8" id="KW-1185">Reference proteome</keyword>
<feature type="domain" description="G-protein coupled receptors family 2 profile 2" evidence="6">
    <location>
        <begin position="1"/>
        <end position="245"/>
    </location>
</feature>
<dbReference type="PRINTS" id="PR00249">
    <property type="entry name" value="GPCRSECRETIN"/>
</dbReference>
<comment type="subcellular location">
    <subcellularLocation>
        <location evidence="1">Membrane</location>
        <topology evidence="1">Multi-pass membrane protein</topology>
    </subcellularLocation>
</comment>
<feature type="transmembrane region" description="Helical" evidence="5">
    <location>
        <begin position="198"/>
        <end position="215"/>
    </location>
</feature>
<feature type="transmembrane region" description="Helical" evidence="5">
    <location>
        <begin position="221"/>
        <end position="244"/>
    </location>
</feature>
<dbReference type="OMA" id="CYTEEAN"/>
<dbReference type="GeneID" id="110249072"/>
<dbReference type="EnsemblMetazoa" id="XM_021055654.2">
    <property type="protein sequence ID" value="XP_020911313.2"/>
    <property type="gene ID" value="LOC110249072"/>
</dbReference>
<evidence type="ECO:0000313" key="7">
    <source>
        <dbReference type="EnsemblMetazoa" id="XP_020911313.2"/>
    </source>
</evidence>
<dbReference type="Proteomes" id="UP000887567">
    <property type="component" value="Unplaced"/>
</dbReference>
<protein>
    <recommendedName>
        <fullName evidence="6">G-protein coupled receptors family 2 profile 2 domain-containing protein</fullName>
    </recommendedName>
</protein>
<accession>A0A913XX92</accession>
<keyword evidence="2 5" id="KW-0812">Transmembrane</keyword>
<dbReference type="GO" id="GO:0004930">
    <property type="term" value="F:G protein-coupled receptor activity"/>
    <property type="evidence" value="ECO:0007669"/>
    <property type="project" value="InterPro"/>
</dbReference>
<organism evidence="7 8">
    <name type="scientific">Exaiptasia diaphana</name>
    <name type="common">Tropical sea anemone</name>
    <name type="synonym">Aiptasia pulchella</name>
    <dbReference type="NCBI Taxonomy" id="2652724"/>
    <lineage>
        <taxon>Eukaryota</taxon>
        <taxon>Metazoa</taxon>
        <taxon>Cnidaria</taxon>
        <taxon>Anthozoa</taxon>
        <taxon>Hexacorallia</taxon>
        <taxon>Actiniaria</taxon>
        <taxon>Aiptasiidae</taxon>
        <taxon>Exaiptasia</taxon>
    </lineage>
</organism>
<evidence type="ECO:0000256" key="2">
    <source>
        <dbReference type="ARBA" id="ARBA00022692"/>
    </source>
</evidence>
<evidence type="ECO:0000313" key="8">
    <source>
        <dbReference type="Proteomes" id="UP000887567"/>
    </source>
</evidence>
<evidence type="ECO:0000259" key="6">
    <source>
        <dbReference type="PROSITE" id="PS50261"/>
    </source>
</evidence>
<dbReference type="PANTHER" id="PTHR12011">
    <property type="entry name" value="ADHESION G-PROTEIN COUPLED RECEPTOR"/>
    <property type="match status" value="1"/>
</dbReference>
<reference evidence="7" key="1">
    <citation type="submission" date="2022-11" db="UniProtKB">
        <authorList>
            <consortium name="EnsemblMetazoa"/>
        </authorList>
    </citation>
    <scope>IDENTIFICATION</scope>
</reference>
<dbReference type="Gene3D" id="1.20.1070.10">
    <property type="entry name" value="Rhodopsin 7-helix transmembrane proteins"/>
    <property type="match status" value="1"/>
</dbReference>
<feature type="transmembrane region" description="Helical" evidence="5">
    <location>
        <begin position="152"/>
        <end position="177"/>
    </location>
</feature>
<keyword evidence="3 5" id="KW-1133">Transmembrane helix</keyword>
<evidence type="ECO:0000256" key="3">
    <source>
        <dbReference type="ARBA" id="ARBA00022989"/>
    </source>
</evidence>
<proteinExistence type="predicted"/>
<dbReference type="InterPro" id="IPR000832">
    <property type="entry name" value="GPCR_2_secretin-like"/>
</dbReference>
<name>A0A913XX92_EXADI</name>
<dbReference type="InterPro" id="IPR017981">
    <property type="entry name" value="GPCR_2-like_7TM"/>
</dbReference>
<dbReference type="GO" id="GO:0005886">
    <property type="term" value="C:plasma membrane"/>
    <property type="evidence" value="ECO:0007669"/>
    <property type="project" value="TreeGrafter"/>
</dbReference>
<evidence type="ECO:0000256" key="4">
    <source>
        <dbReference type="ARBA" id="ARBA00023136"/>
    </source>
</evidence>
<sequence>MSVAIVILKRVKVRSQRNAEKLYVHRSLMISLILANMVYMADVFFTKRNEYRILCTVLVVVQHYFHTAVFSWMLCEGLHLYFMLVKVLVVTKLYLIHSIIGWGLPVVVLVFTAAIQPSTYNMSTKHEVYQCGTQEIEIIVERNFCWLNGGFWIYNGPILGILLVNFALFLVFLNIAYGKLSQRFADNKLKKARKCIKCVAALLPLLGLVWLFGYTVNLHWILAYIFIIINSSQGIMIAIFHCLLDDKVKATLKSNHKGRKCIKNEEMVVQG</sequence>
<evidence type="ECO:0000256" key="1">
    <source>
        <dbReference type="ARBA" id="ARBA00004141"/>
    </source>
</evidence>